<keyword evidence="1" id="KW-0472">Membrane</keyword>
<dbReference type="RefSeq" id="WP_196044589.1">
    <property type="nucleotide sequence ID" value="NZ_JBFDTA010000002.1"/>
</dbReference>
<organism evidence="2 3">
    <name type="scientific">Enterococcus entomosocium</name>
    <dbReference type="NCBI Taxonomy" id="3034352"/>
    <lineage>
        <taxon>Bacteria</taxon>
        <taxon>Bacillati</taxon>
        <taxon>Bacillota</taxon>
        <taxon>Bacilli</taxon>
        <taxon>Lactobacillales</taxon>
        <taxon>Enterococcaceae</taxon>
        <taxon>Enterococcus</taxon>
    </lineage>
</organism>
<evidence type="ECO:0000313" key="3">
    <source>
        <dbReference type="Proteomes" id="UP001554047"/>
    </source>
</evidence>
<reference evidence="2 3" key="1">
    <citation type="submission" date="2024-05" db="EMBL/GenBank/DDBJ databases">
        <title>Human gut microbiome strain richness.</title>
        <authorList>
            <person name="Chen-Liaw A."/>
        </authorList>
    </citation>
    <scope>NUCLEOTIDE SEQUENCE [LARGE SCALE GENOMIC DNA]</scope>
    <source>
        <strain evidence="2 3">J1100102st1_G3_J1100102_180507</strain>
    </source>
</reference>
<gene>
    <name evidence="2" type="ORF">AB1I55_16415</name>
</gene>
<evidence type="ECO:0000313" key="2">
    <source>
        <dbReference type="EMBL" id="MEW3467680.1"/>
    </source>
</evidence>
<dbReference type="EMBL" id="JBFDTB010000040">
    <property type="protein sequence ID" value="MEW3467680.1"/>
    <property type="molecule type" value="Genomic_DNA"/>
</dbReference>
<keyword evidence="3" id="KW-1185">Reference proteome</keyword>
<name>A0ABV3MGU7_9ENTE</name>
<keyword evidence="1" id="KW-1133">Transmembrane helix</keyword>
<protein>
    <submittedName>
        <fullName evidence="2">Uncharacterized protein</fullName>
    </submittedName>
</protein>
<proteinExistence type="predicted"/>
<accession>A0ABV3MGU7</accession>
<sequence length="45" mass="5161">MKFHNYNDADKTYLGLAVAFFVLGIGSNFFWIPAVLFFLVAFLKN</sequence>
<keyword evidence="1" id="KW-0812">Transmembrane</keyword>
<comment type="caution">
    <text evidence="2">The sequence shown here is derived from an EMBL/GenBank/DDBJ whole genome shotgun (WGS) entry which is preliminary data.</text>
</comment>
<feature type="transmembrane region" description="Helical" evidence="1">
    <location>
        <begin position="12"/>
        <end position="43"/>
    </location>
</feature>
<evidence type="ECO:0000256" key="1">
    <source>
        <dbReference type="SAM" id="Phobius"/>
    </source>
</evidence>
<dbReference type="Proteomes" id="UP001554047">
    <property type="component" value="Unassembled WGS sequence"/>
</dbReference>